<dbReference type="Pfam" id="PF04101">
    <property type="entry name" value="Glyco_tran_28_C"/>
    <property type="match status" value="1"/>
</dbReference>
<dbReference type="InterPro" id="IPR006009">
    <property type="entry name" value="GlcNAc_MurG"/>
</dbReference>
<keyword evidence="9 10" id="KW-0961">Cell wall biogenesis/degradation</keyword>
<comment type="subcellular location">
    <subcellularLocation>
        <location evidence="10">Cell membrane</location>
        <topology evidence="10">Peripheral membrane protein</topology>
        <orientation evidence="10">Cytoplasmic side</orientation>
    </subcellularLocation>
</comment>
<proteinExistence type="inferred from homology"/>
<dbReference type="GO" id="GO:0008360">
    <property type="term" value="P:regulation of cell shape"/>
    <property type="evidence" value="ECO:0007669"/>
    <property type="project" value="UniProtKB-KW"/>
</dbReference>
<dbReference type="PANTHER" id="PTHR21015:SF22">
    <property type="entry name" value="GLYCOSYLTRANSFERASE"/>
    <property type="match status" value="1"/>
</dbReference>
<keyword evidence="1 10" id="KW-1003">Cell membrane</keyword>
<evidence type="ECO:0000256" key="7">
    <source>
        <dbReference type="ARBA" id="ARBA00023136"/>
    </source>
</evidence>
<keyword evidence="4 10" id="KW-0808">Transferase</keyword>
<evidence type="ECO:0000313" key="14">
    <source>
        <dbReference type="Proteomes" id="UP000003162"/>
    </source>
</evidence>
<dbReference type="InterPro" id="IPR004276">
    <property type="entry name" value="GlycoTrans_28_N"/>
</dbReference>
<dbReference type="Proteomes" id="UP000003162">
    <property type="component" value="Unassembled WGS sequence"/>
</dbReference>
<sequence>MILKGDNMRVVISGGGTGGHIYPAVAIIEELKRRDENIEILYIGSKNSMESELIPSLNINFKSIEVMGLPRKINKKFFKSVFILFKGLSQAKKILKEFKPDVVIGTGGFVTGPVLYKAHKLGIYTIFHEQNSYPGITNRILSRYADSMAVTFKESIKFFKNNEKCVVTGNPIRNRFQNLDRKESLKFFELDEDSKNIFSFGGSNGSEELNKAILGILEKFYDNNKISLIHVTGKSNYDKFLEEIKNKDIKVGRNVKILSYMIEMDKAYGVSDLVITSSGAITLAEISKIGLASILIPKAYTTENHQEFNARAYKDIGASELILEKELNSDLLWENIEKIIFDNNRLEQMKENAKKFAMPNAVNDFVSIFYDKFKGR</sequence>
<evidence type="ECO:0000256" key="9">
    <source>
        <dbReference type="ARBA" id="ARBA00023316"/>
    </source>
</evidence>
<comment type="pathway">
    <text evidence="10">Cell wall biogenesis; peptidoglycan biosynthesis.</text>
</comment>
<reference evidence="13 14" key="2">
    <citation type="submission" date="2007-09" db="EMBL/GenBank/DDBJ databases">
        <authorList>
            <person name="Fulton L."/>
            <person name="Clifton S."/>
            <person name="Fulton B."/>
            <person name="Xu J."/>
            <person name="Minx P."/>
            <person name="Pepin K.H."/>
            <person name="Johnson M."/>
            <person name="Thiruvilangam P."/>
            <person name="Bhonagiri V."/>
            <person name="Nash W.E."/>
            <person name="Mardis E.R."/>
            <person name="Wilson R.K."/>
        </authorList>
    </citation>
    <scope>NUCLEOTIDE SEQUENCE [LARGE SCALE GENOMIC DNA]</scope>
    <source>
        <strain evidence="13 14">ATCC 33270</strain>
    </source>
</reference>
<dbReference type="GO" id="GO:0005975">
    <property type="term" value="P:carbohydrate metabolic process"/>
    <property type="evidence" value="ECO:0007669"/>
    <property type="project" value="InterPro"/>
</dbReference>
<dbReference type="GO" id="GO:0051991">
    <property type="term" value="F:UDP-N-acetyl-D-glucosamine:N-acetylmuramoyl-L-alanyl-D-glutamyl-meso-2,6-diaminopimelyl-D-alanyl-D-alanine-diphosphoundecaprenol 4-beta-N-acetylglucosaminlytransferase activity"/>
    <property type="evidence" value="ECO:0007669"/>
    <property type="project" value="RHEA"/>
</dbReference>
<feature type="domain" description="Glycosyl transferase family 28 C-terminal" evidence="12">
    <location>
        <begin position="197"/>
        <end position="363"/>
    </location>
</feature>
<dbReference type="HOGENOM" id="CLU_037404_0_1_9"/>
<dbReference type="HAMAP" id="MF_00033">
    <property type="entry name" value="MurG"/>
    <property type="match status" value="1"/>
</dbReference>
<dbReference type="GO" id="GO:0050511">
    <property type="term" value="F:undecaprenyldiphospho-muramoylpentapeptide beta-N-acetylglucosaminyltransferase activity"/>
    <property type="evidence" value="ECO:0007669"/>
    <property type="project" value="UniProtKB-UniRule"/>
</dbReference>
<reference evidence="13 14" key="1">
    <citation type="submission" date="2007-09" db="EMBL/GenBank/DDBJ databases">
        <title>Draft genome sequence of Peptostreptococcus micros (ATCC 33270).</title>
        <authorList>
            <person name="Sudarsanam P."/>
            <person name="Ley R."/>
            <person name="Guruge J."/>
            <person name="Turnbaugh P.J."/>
            <person name="Mahowald M."/>
            <person name="Liep D."/>
            <person name="Gordon J."/>
        </authorList>
    </citation>
    <scope>NUCLEOTIDE SEQUENCE [LARGE SCALE GENOMIC DNA]</scope>
    <source>
        <strain evidence="13 14">ATCC 33270</strain>
    </source>
</reference>
<comment type="caution">
    <text evidence="13">The sequence shown here is derived from an EMBL/GenBank/DDBJ whole genome shotgun (WGS) entry which is preliminary data.</text>
</comment>
<dbReference type="InterPro" id="IPR007235">
    <property type="entry name" value="Glyco_trans_28_C"/>
</dbReference>
<evidence type="ECO:0000256" key="4">
    <source>
        <dbReference type="ARBA" id="ARBA00022679"/>
    </source>
</evidence>
<comment type="catalytic activity">
    <reaction evidence="10">
        <text>di-trans,octa-cis-undecaprenyl diphospho-N-acetyl-alpha-D-muramoyl-L-alanyl-D-glutamyl-meso-2,6-diaminopimeloyl-D-alanyl-D-alanine + UDP-N-acetyl-alpha-D-glucosamine = di-trans,octa-cis-undecaprenyl diphospho-[N-acetyl-alpha-D-glucosaminyl-(1-&gt;4)]-N-acetyl-alpha-D-muramoyl-L-alanyl-D-glutamyl-meso-2,6-diaminopimeloyl-D-alanyl-D-alanine + UDP + H(+)</text>
        <dbReference type="Rhea" id="RHEA:31227"/>
        <dbReference type="ChEBI" id="CHEBI:15378"/>
        <dbReference type="ChEBI" id="CHEBI:57705"/>
        <dbReference type="ChEBI" id="CHEBI:58223"/>
        <dbReference type="ChEBI" id="CHEBI:61387"/>
        <dbReference type="ChEBI" id="CHEBI:61388"/>
        <dbReference type="EC" id="2.4.1.227"/>
    </reaction>
</comment>
<feature type="binding site" evidence="10">
    <location>
        <position position="131"/>
    </location>
    <ligand>
        <name>UDP-N-acetyl-alpha-D-glucosamine</name>
        <dbReference type="ChEBI" id="CHEBI:57705"/>
    </ligand>
</feature>
<dbReference type="GO" id="GO:0051301">
    <property type="term" value="P:cell division"/>
    <property type="evidence" value="ECO:0007669"/>
    <property type="project" value="UniProtKB-KW"/>
</dbReference>
<dbReference type="EC" id="2.4.1.227" evidence="10"/>
<dbReference type="UniPathway" id="UPA00219"/>
<keyword evidence="5 10" id="KW-0133">Cell shape</keyword>
<feature type="binding site" evidence="10">
    <location>
        <begin position="17"/>
        <end position="19"/>
    </location>
    <ligand>
        <name>UDP-N-acetyl-alpha-D-glucosamine</name>
        <dbReference type="ChEBI" id="CHEBI:57705"/>
    </ligand>
</feature>
<name>A8SJE7_9FIRM</name>
<keyword evidence="6 10" id="KW-0573">Peptidoglycan synthesis</keyword>
<dbReference type="RefSeq" id="WP_004832096.1">
    <property type="nucleotide sequence ID" value="NZ_DS483516.1"/>
</dbReference>
<evidence type="ECO:0000256" key="8">
    <source>
        <dbReference type="ARBA" id="ARBA00023306"/>
    </source>
</evidence>
<evidence type="ECO:0000256" key="3">
    <source>
        <dbReference type="ARBA" id="ARBA00022676"/>
    </source>
</evidence>
<keyword evidence="3 10" id="KW-0328">Glycosyltransferase</keyword>
<feature type="domain" description="Glycosyltransferase family 28 N-terminal" evidence="11">
    <location>
        <begin position="10"/>
        <end position="149"/>
    </location>
</feature>
<dbReference type="EMBL" id="ABEE02000015">
    <property type="protein sequence ID" value="EDP24437.1"/>
    <property type="molecule type" value="Genomic_DNA"/>
</dbReference>
<accession>A8SJE7</accession>
<dbReference type="GO" id="GO:0005886">
    <property type="term" value="C:plasma membrane"/>
    <property type="evidence" value="ECO:0007669"/>
    <property type="project" value="UniProtKB-SubCell"/>
</dbReference>
<dbReference type="PANTHER" id="PTHR21015">
    <property type="entry name" value="UDP-N-ACETYLGLUCOSAMINE--N-ACETYLMURAMYL-(PENTAPEPTIDE) PYROPHOSPHORYL-UNDECAPRENOL N-ACETYLGLUCOSAMINE TRANSFERASE 1"/>
    <property type="match status" value="1"/>
</dbReference>
<comment type="caution">
    <text evidence="10">Lacks conserved residue(s) required for the propagation of feature annotation.</text>
</comment>
<feature type="binding site" evidence="10">
    <location>
        <position position="306"/>
    </location>
    <ligand>
        <name>UDP-N-acetyl-alpha-D-glucosamine</name>
        <dbReference type="ChEBI" id="CHEBI:57705"/>
    </ligand>
</feature>
<keyword evidence="2 10" id="KW-0132">Cell division</keyword>
<dbReference type="GO" id="GO:0009252">
    <property type="term" value="P:peptidoglycan biosynthetic process"/>
    <property type="evidence" value="ECO:0007669"/>
    <property type="project" value="UniProtKB-UniRule"/>
</dbReference>
<dbReference type="SUPFAM" id="SSF53756">
    <property type="entry name" value="UDP-Glycosyltransferase/glycogen phosphorylase"/>
    <property type="match status" value="1"/>
</dbReference>
<evidence type="ECO:0000259" key="11">
    <source>
        <dbReference type="Pfam" id="PF03033"/>
    </source>
</evidence>
<evidence type="ECO:0000256" key="5">
    <source>
        <dbReference type="ARBA" id="ARBA00022960"/>
    </source>
</evidence>
<evidence type="ECO:0000256" key="10">
    <source>
        <dbReference type="HAMAP-Rule" id="MF_00033"/>
    </source>
</evidence>
<dbReference type="AlphaFoldDB" id="A8SJE7"/>
<evidence type="ECO:0000313" key="13">
    <source>
        <dbReference type="EMBL" id="EDP24437.1"/>
    </source>
</evidence>
<evidence type="ECO:0000256" key="2">
    <source>
        <dbReference type="ARBA" id="ARBA00022618"/>
    </source>
</evidence>
<comment type="function">
    <text evidence="10">Cell wall formation. Catalyzes the transfer of a GlcNAc subunit on undecaprenyl-pyrophosphoryl-MurNAc-pentapeptide (lipid intermediate I) to form undecaprenyl-pyrophosphoryl-MurNAc-(pentapeptide)GlcNAc (lipid intermediate II).</text>
</comment>
<keyword evidence="8 10" id="KW-0131">Cell cycle</keyword>
<keyword evidence="7 10" id="KW-0472">Membrane</keyword>
<dbReference type="Pfam" id="PF03033">
    <property type="entry name" value="Glyco_transf_28"/>
    <property type="match status" value="1"/>
</dbReference>
<dbReference type="GO" id="GO:0071555">
    <property type="term" value="P:cell wall organization"/>
    <property type="evidence" value="ECO:0007669"/>
    <property type="project" value="UniProtKB-KW"/>
</dbReference>
<evidence type="ECO:0000259" key="12">
    <source>
        <dbReference type="Pfam" id="PF04101"/>
    </source>
</evidence>
<dbReference type="CDD" id="cd03785">
    <property type="entry name" value="GT28_MurG"/>
    <property type="match status" value="1"/>
</dbReference>
<dbReference type="NCBIfam" id="TIGR01133">
    <property type="entry name" value="murG"/>
    <property type="match status" value="1"/>
</dbReference>
<comment type="similarity">
    <text evidence="10">Belongs to the glycosyltransferase 28 family. MurG subfamily.</text>
</comment>
<feature type="binding site" evidence="10">
    <location>
        <position position="173"/>
    </location>
    <ligand>
        <name>UDP-N-acetyl-alpha-D-glucosamine</name>
        <dbReference type="ChEBI" id="CHEBI:57705"/>
    </ligand>
</feature>
<dbReference type="eggNOG" id="COG0707">
    <property type="taxonomic scope" value="Bacteria"/>
</dbReference>
<evidence type="ECO:0000256" key="6">
    <source>
        <dbReference type="ARBA" id="ARBA00022984"/>
    </source>
</evidence>
<feature type="binding site" evidence="10">
    <location>
        <position position="203"/>
    </location>
    <ligand>
        <name>UDP-N-acetyl-alpha-D-glucosamine</name>
        <dbReference type="ChEBI" id="CHEBI:57705"/>
    </ligand>
</feature>
<organism evidence="13 14">
    <name type="scientific">Parvimonas micra ATCC 33270</name>
    <dbReference type="NCBI Taxonomy" id="411465"/>
    <lineage>
        <taxon>Bacteria</taxon>
        <taxon>Bacillati</taxon>
        <taxon>Bacillota</taxon>
        <taxon>Tissierellia</taxon>
        <taxon>Tissierellales</taxon>
        <taxon>Peptoniphilaceae</taxon>
        <taxon>Parvimonas</taxon>
    </lineage>
</organism>
<dbReference type="Gene3D" id="3.40.50.2000">
    <property type="entry name" value="Glycogen Phosphorylase B"/>
    <property type="match status" value="2"/>
</dbReference>
<gene>
    <name evidence="10 13" type="primary">murG</name>
    <name evidence="13" type="ORF">PEPMIC_00286</name>
</gene>
<evidence type="ECO:0000256" key="1">
    <source>
        <dbReference type="ARBA" id="ARBA00022475"/>
    </source>
</evidence>
<protein>
    <recommendedName>
        <fullName evidence="10">UDP-N-acetylglucosamine--N-acetylmuramyl-(pentapeptide) pyrophosphoryl-undecaprenol N-acetylglucosamine transferase</fullName>
        <ecNumber evidence="10">2.4.1.227</ecNumber>
    </recommendedName>
    <alternativeName>
        <fullName evidence="10">Undecaprenyl-PP-MurNAc-pentapeptide-UDPGlcNAc GlcNAc transferase</fullName>
    </alternativeName>
</protein>
<dbReference type="CAZy" id="GT28">
    <property type="family name" value="Glycosyltransferase Family 28"/>
</dbReference>